<gene>
    <name evidence="1" type="ORF">L5014_30730</name>
</gene>
<dbReference type="EMBL" id="JAKLJA010000040">
    <property type="protein sequence ID" value="MCG5077669.1"/>
    <property type="molecule type" value="Genomic_DNA"/>
</dbReference>
<dbReference type="Proteomes" id="UP001139308">
    <property type="component" value="Unassembled WGS sequence"/>
</dbReference>
<keyword evidence="2" id="KW-1185">Reference proteome</keyword>
<proteinExistence type="predicted"/>
<protein>
    <submittedName>
        <fullName evidence="1">Uncharacterized protein</fullName>
    </submittedName>
</protein>
<name>A0A9X1ULM5_9BURK</name>
<evidence type="ECO:0000313" key="2">
    <source>
        <dbReference type="Proteomes" id="UP001139308"/>
    </source>
</evidence>
<dbReference type="AlphaFoldDB" id="A0A9X1ULM5"/>
<reference evidence="1" key="1">
    <citation type="submission" date="2022-01" db="EMBL/GenBank/DDBJ databases">
        <title>Genome sequence and assembly of Parabukholderia sp. RG36.</title>
        <authorList>
            <person name="Chhetri G."/>
        </authorList>
    </citation>
    <scope>NUCLEOTIDE SEQUENCE</scope>
    <source>
        <strain evidence="1">RG36</strain>
    </source>
</reference>
<accession>A0A9X1ULM5</accession>
<dbReference type="RefSeq" id="WP_238467567.1">
    <property type="nucleotide sequence ID" value="NZ_JAKLJA010000040.1"/>
</dbReference>
<evidence type="ECO:0000313" key="1">
    <source>
        <dbReference type="EMBL" id="MCG5077669.1"/>
    </source>
</evidence>
<sequence length="356" mass="39588">MSRCVAPDPIKLEDAAPCNWQQPDFTEFVSMERETPTYQKYGWTRTERIVDGNNPVMCSGTDTTTCKFTYDSSSKTLTAKVVTALVPKLLVRKNPSTGEPLRDEKNNYVVVEYETFKNGANSRKTFAAQGLMLVERDPAEVDASTYKNMIEKTLNQGNYKLILDECQKGGACGCRIAVKFCVDVHVVREADAPALNPNITINLFPTTARADAKNWPESEYELDSSGNGKVPKITQTKAHETGHLFNFPDEYWEQGGFVHSIYVKSGRDIDFTLADANKAANKIWVIETDNNLMGGGCAKPIASIPPYYLEYIRRWFSARTHKLWRVGYNAPAAAAKKTEISSGSSAAKTKVAHAKK</sequence>
<organism evidence="1 2">
    <name type="scientific">Paraburkholderia tagetis</name>
    <dbReference type="NCBI Taxonomy" id="2913261"/>
    <lineage>
        <taxon>Bacteria</taxon>
        <taxon>Pseudomonadati</taxon>
        <taxon>Pseudomonadota</taxon>
        <taxon>Betaproteobacteria</taxon>
        <taxon>Burkholderiales</taxon>
        <taxon>Burkholderiaceae</taxon>
        <taxon>Paraburkholderia</taxon>
    </lineage>
</organism>
<comment type="caution">
    <text evidence="1">The sequence shown here is derived from an EMBL/GenBank/DDBJ whole genome shotgun (WGS) entry which is preliminary data.</text>
</comment>